<keyword evidence="3" id="KW-1185">Reference proteome</keyword>
<proteinExistence type="predicted"/>
<reference evidence="2 3" key="1">
    <citation type="submission" date="2012-04" db="EMBL/GenBank/DDBJ databases">
        <title>The Genome Sequence of Saprolegnia declina VS20.</title>
        <authorList>
            <consortium name="The Broad Institute Genome Sequencing Platform"/>
            <person name="Russ C."/>
            <person name="Nusbaum C."/>
            <person name="Tyler B."/>
            <person name="van West P."/>
            <person name="Dieguez-Uribeondo J."/>
            <person name="de Bruijn I."/>
            <person name="Tripathy S."/>
            <person name="Jiang R."/>
            <person name="Young S.K."/>
            <person name="Zeng Q."/>
            <person name="Gargeya S."/>
            <person name="Fitzgerald M."/>
            <person name="Haas B."/>
            <person name="Abouelleil A."/>
            <person name="Alvarado L."/>
            <person name="Arachchi H.M."/>
            <person name="Berlin A."/>
            <person name="Chapman S.B."/>
            <person name="Goldberg J."/>
            <person name="Griggs A."/>
            <person name="Gujja S."/>
            <person name="Hansen M."/>
            <person name="Howarth C."/>
            <person name="Imamovic A."/>
            <person name="Larimer J."/>
            <person name="McCowen C."/>
            <person name="Montmayeur A."/>
            <person name="Murphy C."/>
            <person name="Neiman D."/>
            <person name="Pearson M."/>
            <person name="Priest M."/>
            <person name="Roberts A."/>
            <person name="Saif S."/>
            <person name="Shea T."/>
            <person name="Sisk P."/>
            <person name="Sykes S."/>
            <person name="Wortman J."/>
            <person name="Nusbaum C."/>
            <person name="Birren B."/>
        </authorList>
    </citation>
    <scope>NUCLEOTIDE SEQUENCE [LARGE SCALE GENOMIC DNA]</scope>
    <source>
        <strain evidence="2 3">VS20</strain>
    </source>
</reference>
<feature type="region of interest" description="Disordered" evidence="1">
    <location>
        <begin position="1"/>
        <end position="20"/>
    </location>
</feature>
<dbReference type="Proteomes" id="UP000030762">
    <property type="component" value="Unassembled WGS sequence"/>
</dbReference>
<dbReference type="VEuPathDB" id="FungiDB:SDRG_03296"/>
<feature type="compositionally biased region" description="Basic and acidic residues" evidence="1">
    <location>
        <begin position="1"/>
        <end position="10"/>
    </location>
</feature>
<dbReference type="OMA" id="MINANRA"/>
<organism evidence="2 3">
    <name type="scientific">Saprolegnia diclina (strain VS20)</name>
    <dbReference type="NCBI Taxonomy" id="1156394"/>
    <lineage>
        <taxon>Eukaryota</taxon>
        <taxon>Sar</taxon>
        <taxon>Stramenopiles</taxon>
        <taxon>Oomycota</taxon>
        <taxon>Saprolegniomycetes</taxon>
        <taxon>Saprolegniales</taxon>
        <taxon>Saprolegniaceae</taxon>
        <taxon>Saprolegnia</taxon>
    </lineage>
</organism>
<gene>
    <name evidence="2" type="ORF">SDRG_03296</name>
</gene>
<protein>
    <recommendedName>
        <fullName evidence="4">FAR1 domain-containing protein</fullName>
    </recommendedName>
</protein>
<dbReference type="RefSeq" id="XP_008607149.1">
    <property type="nucleotide sequence ID" value="XM_008608927.1"/>
</dbReference>
<dbReference type="AlphaFoldDB" id="T0S2C7"/>
<name>T0S2C7_SAPDV</name>
<accession>T0S2C7</accession>
<evidence type="ECO:0000313" key="2">
    <source>
        <dbReference type="EMBL" id="EQC39088.1"/>
    </source>
</evidence>
<dbReference type="EMBL" id="JH767139">
    <property type="protein sequence ID" value="EQC39088.1"/>
    <property type="molecule type" value="Genomic_DNA"/>
</dbReference>
<evidence type="ECO:0008006" key="4">
    <source>
        <dbReference type="Google" id="ProtNLM"/>
    </source>
</evidence>
<feature type="region of interest" description="Disordered" evidence="1">
    <location>
        <begin position="292"/>
        <end position="333"/>
    </location>
</feature>
<sequence length="333" mass="36602">MASRAHRADEPVDEAASEQGGALRPMAAYLLQGPYDHLPKDKMLPLHMALEMRKTASPSLVSGRVEALPESVQALQASMDDEPPLDGAASVAAVSIDGLMASIPRVEAFLPHAADLGLVNRDPTDRRYVMVASFDDAKVKVRQLAKVCGFQVGIDKSKKGGRRRLWICTSKAGCPFLVSVNQSNFGIRVKCALEHNHAMHVHEKKDTRLTTYSTDELQAIFANSELCKQSPDVSKITGREIIETLYTETGYMINANRASMIKHGIIKDMQYELERSFQTLQHHLKRMGEDPDAYLSGARLAPKPKPGRPKKQQKVAPMTSVAPVVSQPPTTHS</sequence>
<evidence type="ECO:0000256" key="1">
    <source>
        <dbReference type="SAM" id="MobiDB-lite"/>
    </source>
</evidence>
<dbReference type="GeneID" id="19944023"/>
<evidence type="ECO:0000313" key="3">
    <source>
        <dbReference type="Proteomes" id="UP000030762"/>
    </source>
</evidence>
<dbReference type="OrthoDB" id="68873at2759"/>
<dbReference type="InParanoid" id="T0S2C7"/>